<keyword evidence="6" id="KW-1185">Reference proteome</keyword>
<dbReference type="Pfam" id="PF03050">
    <property type="entry name" value="DDE_Tnp_IS66"/>
    <property type="match status" value="1"/>
</dbReference>
<dbReference type="NCBIfam" id="NF033517">
    <property type="entry name" value="transpos_IS66"/>
    <property type="match status" value="1"/>
</dbReference>
<feature type="domain" description="Transposase TnpC homeodomain" evidence="4">
    <location>
        <begin position="64"/>
        <end position="151"/>
    </location>
</feature>
<dbReference type="Pfam" id="PF13005">
    <property type="entry name" value="zf-IS66"/>
    <property type="match status" value="1"/>
</dbReference>
<organism evidence="5 6">
    <name type="scientific">Stigmatella aurantiaca (strain DW4/3-1)</name>
    <dbReference type="NCBI Taxonomy" id="378806"/>
    <lineage>
        <taxon>Bacteria</taxon>
        <taxon>Pseudomonadati</taxon>
        <taxon>Myxococcota</taxon>
        <taxon>Myxococcia</taxon>
        <taxon>Myxococcales</taxon>
        <taxon>Cystobacterineae</taxon>
        <taxon>Archangiaceae</taxon>
        <taxon>Stigmatella</taxon>
    </lineage>
</organism>
<dbReference type="InterPro" id="IPR052344">
    <property type="entry name" value="Transposase-related"/>
</dbReference>
<gene>
    <name evidence="5" type="ordered locus">STAUR_5986</name>
</gene>
<dbReference type="InterPro" id="IPR004291">
    <property type="entry name" value="Transposase_IS66_central"/>
</dbReference>
<evidence type="ECO:0000259" key="3">
    <source>
        <dbReference type="Pfam" id="PF13005"/>
    </source>
</evidence>
<evidence type="ECO:0000259" key="4">
    <source>
        <dbReference type="Pfam" id="PF13007"/>
    </source>
</evidence>
<dbReference type="PANTHER" id="PTHR33678:SF1">
    <property type="entry name" value="BLL1576 PROTEIN"/>
    <property type="match status" value="1"/>
</dbReference>
<feature type="domain" description="Transposase IS66 central" evidence="2">
    <location>
        <begin position="219"/>
        <end position="500"/>
    </location>
</feature>
<dbReference type="KEGG" id="sur:STAUR_5986"/>
<dbReference type="InterPro" id="IPR024463">
    <property type="entry name" value="Transposase_TnpC_homeodom"/>
</dbReference>
<dbReference type="InterPro" id="IPR024474">
    <property type="entry name" value="Znf_dom_IS66"/>
</dbReference>
<evidence type="ECO:0000313" key="6">
    <source>
        <dbReference type="Proteomes" id="UP000001351"/>
    </source>
</evidence>
<protein>
    <submittedName>
        <fullName evidence="5">Transposase, IS66</fullName>
    </submittedName>
</protein>
<evidence type="ECO:0000256" key="1">
    <source>
        <dbReference type="SAM" id="MobiDB-lite"/>
    </source>
</evidence>
<dbReference type="Pfam" id="PF13007">
    <property type="entry name" value="LZ_Tnp_IS66"/>
    <property type="match status" value="1"/>
</dbReference>
<sequence length="556" mass="61251">MTTPATVADEAGELEREQQAPSELEGVRAYVLRLLEQGQGLQAIEMLVDLLARLQEAHTSTAQRLKEALRQLDGRRSEKTPANELQLLLSFLSAEGAAPTVSETTQQTPPSPSAPSFASGSADGTGNKPPPRRQAPRGAQALPAHLERREVVVPVPPEQRACPSCGQQRTPMGEEVSQRLELEPARFFVQVEKRPKLSCTRCKEGVVCAPAAEAPLPGALPGPGLLAQLLVGKYRDGLPLHRQQAIFDKRYGVKLPPSTLGDWLAGACDVLPPLVQRLKQKTLQDFLVQTDDTGLRVLDKDDPRGIKRGHLWPYVGEGGNLFVEYTPDWSGEGPQKILSARQGYIQADGYAGYDALFTATSPRTEVACWMHARRGFEKAFRAGEPRAALVLSHIQQLYAVEREATERGLSPQQRGQLRLEKSASVYTDTFALLEQLKPQVAPKTPLGKAITYAQNRYLPLGRFLEDGRLPLDNGEVERLIRLIAIGRNNYLFAGSDAAGQRAALAYTLVLSCYRLGMDPWAYLRDVLPKLGDTRFPAARLAELLPEAWLQQQRQQM</sequence>
<dbReference type="OrthoDB" id="9800877at2"/>
<dbReference type="EMBL" id="CP002271">
    <property type="protein sequence ID" value="ADO73746.1"/>
    <property type="molecule type" value="Genomic_DNA"/>
</dbReference>
<reference evidence="5 6" key="1">
    <citation type="journal article" date="2011" name="Mol. Biol. Evol.">
        <title>Comparative genomic analysis of fruiting body formation in Myxococcales.</title>
        <authorList>
            <person name="Huntley S."/>
            <person name="Hamann N."/>
            <person name="Wegener-Feldbrugge S."/>
            <person name="Treuner-Lange A."/>
            <person name="Kube M."/>
            <person name="Reinhardt R."/>
            <person name="Klages S."/>
            <person name="Muller R."/>
            <person name="Ronning C.M."/>
            <person name="Nierman W.C."/>
            <person name="Sogaard-Andersen L."/>
        </authorList>
    </citation>
    <scope>NUCLEOTIDE SEQUENCE [LARGE SCALE GENOMIC DNA]</scope>
    <source>
        <strain evidence="5 6">DW4/3-1</strain>
    </source>
</reference>
<dbReference type="eggNOG" id="COG4974">
    <property type="taxonomic scope" value="Bacteria"/>
</dbReference>
<dbReference type="AlphaFoldDB" id="E3G0I1"/>
<feature type="region of interest" description="Disordered" evidence="1">
    <location>
        <begin position="1"/>
        <end position="20"/>
    </location>
</feature>
<dbReference type="HOGENOM" id="CLU_023034_0_1_7"/>
<feature type="domain" description="Transposase IS66 zinc-finger binding" evidence="3">
    <location>
        <begin position="160"/>
        <end position="202"/>
    </location>
</feature>
<accession>E3G0I1</accession>
<name>E3G0I1_STIAD</name>
<proteinExistence type="predicted"/>
<dbReference type="RefSeq" id="WP_013377067.1">
    <property type="nucleotide sequence ID" value="NC_014623.1"/>
</dbReference>
<evidence type="ECO:0000259" key="2">
    <source>
        <dbReference type="Pfam" id="PF03050"/>
    </source>
</evidence>
<evidence type="ECO:0000313" key="5">
    <source>
        <dbReference type="EMBL" id="ADO73746.1"/>
    </source>
</evidence>
<dbReference type="PANTHER" id="PTHR33678">
    <property type="entry name" value="BLL1576 PROTEIN"/>
    <property type="match status" value="1"/>
</dbReference>
<dbReference type="Proteomes" id="UP000001351">
    <property type="component" value="Chromosome"/>
</dbReference>
<dbReference type="STRING" id="378806.STAUR_5986"/>
<feature type="region of interest" description="Disordered" evidence="1">
    <location>
        <begin position="98"/>
        <end position="170"/>
    </location>
</feature>